<dbReference type="PANTHER" id="PTHR43065:SF46">
    <property type="entry name" value="C4-DICARBOXYLATE TRANSPORT SENSOR PROTEIN DCTB"/>
    <property type="match status" value="1"/>
</dbReference>
<dbReference type="InterPro" id="IPR005467">
    <property type="entry name" value="His_kinase_dom"/>
</dbReference>
<dbReference type="EMBL" id="DSZN01000108">
    <property type="protein sequence ID" value="HGQ86017.1"/>
    <property type="molecule type" value="Genomic_DNA"/>
</dbReference>
<dbReference type="SMART" id="SM00388">
    <property type="entry name" value="HisKA"/>
    <property type="match status" value="1"/>
</dbReference>
<dbReference type="SUPFAM" id="SSF47384">
    <property type="entry name" value="Homodimeric domain of signal transducing histidine kinase"/>
    <property type="match status" value="1"/>
</dbReference>
<gene>
    <name evidence="13" type="ORF">ENT66_06870</name>
</gene>
<keyword evidence="10" id="KW-0812">Transmembrane</keyword>
<dbReference type="GO" id="GO:0000155">
    <property type="term" value="F:phosphorelay sensor kinase activity"/>
    <property type="evidence" value="ECO:0007669"/>
    <property type="project" value="InterPro"/>
</dbReference>
<dbReference type="CDD" id="cd00130">
    <property type="entry name" value="PAS"/>
    <property type="match status" value="2"/>
</dbReference>
<dbReference type="PROSITE" id="PS50112">
    <property type="entry name" value="PAS"/>
    <property type="match status" value="2"/>
</dbReference>
<dbReference type="PANTHER" id="PTHR43065">
    <property type="entry name" value="SENSOR HISTIDINE KINASE"/>
    <property type="match status" value="1"/>
</dbReference>
<dbReference type="GO" id="GO:0005524">
    <property type="term" value="F:ATP binding"/>
    <property type="evidence" value="ECO:0007669"/>
    <property type="project" value="UniProtKB-KW"/>
</dbReference>
<keyword evidence="4" id="KW-0808">Transferase</keyword>
<evidence type="ECO:0000256" key="3">
    <source>
        <dbReference type="ARBA" id="ARBA00022553"/>
    </source>
</evidence>
<dbReference type="Pfam" id="PF13185">
    <property type="entry name" value="GAF_2"/>
    <property type="match status" value="1"/>
</dbReference>
<dbReference type="InterPro" id="IPR003594">
    <property type="entry name" value="HATPase_dom"/>
</dbReference>
<feature type="transmembrane region" description="Helical" evidence="10">
    <location>
        <begin position="12"/>
        <end position="30"/>
    </location>
</feature>
<dbReference type="InterPro" id="IPR000014">
    <property type="entry name" value="PAS"/>
</dbReference>
<name>A0A7C4NTZ4_9BACT</name>
<dbReference type="CDD" id="cd00082">
    <property type="entry name" value="HisKA"/>
    <property type="match status" value="1"/>
</dbReference>
<dbReference type="Gene3D" id="1.10.287.130">
    <property type="match status" value="1"/>
</dbReference>
<protein>
    <recommendedName>
        <fullName evidence="2">histidine kinase</fullName>
        <ecNumber evidence="2">2.7.13.3</ecNumber>
    </recommendedName>
</protein>
<dbReference type="NCBIfam" id="TIGR00229">
    <property type="entry name" value="sensory_box"/>
    <property type="match status" value="2"/>
</dbReference>
<proteinExistence type="predicted"/>
<comment type="caution">
    <text evidence="13">The sequence shown here is derived from an EMBL/GenBank/DDBJ whole genome shotgun (WGS) entry which is preliminary data.</text>
</comment>
<reference evidence="13" key="1">
    <citation type="journal article" date="2020" name="mSystems">
        <title>Genome- and Community-Level Interaction Insights into Carbon Utilization and Element Cycling Functions of Hydrothermarchaeota in Hydrothermal Sediment.</title>
        <authorList>
            <person name="Zhou Z."/>
            <person name="Liu Y."/>
            <person name="Xu W."/>
            <person name="Pan J."/>
            <person name="Luo Z.H."/>
            <person name="Li M."/>
        </authorList>
    </citation>
    <scope>NUCLEOTIDE SEQUENCE [LARGE SCALE GENOMIC DNA]</scope>
    <source>
        <strain evidence="13">SpSt-6</strain>
    </source>
</reference>
<dbReference type="Gene3D" id="3.30.450.40">
    <property type="match status" value="1"/>
</dbReference>
<dbReference type="SMART" id="SM00091">
    <property type="entry name" value="PAS"/>
    <property type="match status" value="2"/>
</dbReference>
<sequence>MRDDFKDIIKIIFTYLLISIVWIYLSNRVISTLNRLTFMFFSSLLFFFLLYREYKKREDLIKKLETEKENFSNLLNIASDIVVILDKSGKVQYINDRGCDLLGYKREEIINKDWFENFLPERIKHETKDIFYKILNGEESLFIKEVKNPILTKNKEEIIILWSNAIVKENNEIKAIISFGKDITEEEISKEEKEVFIAITEKIFRMEDFNSALQVALNKICEFFSAVYGEIWVLDSKGRKLILSDVFYAKDDKYKLFYEDSRKLSFFPGEGIPGKCWTGLKYLIIDNLQENKDFVRKNLVKEFNLNSLIAFPICGKNEFIGVIMIFKESLDSLDKKKTEISLSLTSQLAGLFEAKKNVEKVEELLRLIDISDDAIIILDEDDTVLFWNQGAEKMYGISKINALGKNVNEILPSTYEDRSVYENVKKDLITKGKWSGEIEQRKSTGEKLIIESFMELIMDENKGTYKIYIRNTDITMKKRLQEQLFRAQKLESIGNLASGIAHDLSNILSPILMGIQIIKNQIKDESLKETVNMIEESAKRGSDLVKQIVSFIRGEIKEKIPVKINNIIREIEKLMKETFPKNIEIKVEASEDLHPMLGDPTAINQVLLNLCVNARDAMPNGGTLTIKAENIFIDEEYVKWNPLSKVGDYVVITVSDTGTGIPKDILDKIFDPYFTTKGEKGTGLGLSIVYSIVRDHGGFINVYSEEGKGTVFKIYIPAINEKNNVS</sequence>
<dbReference type="SUPFAM" id="SSF55785">
    <property type="entry name" value="PYP-like sensor domain (PAS domain)"/>
    <property type="match status" value="2"/>
</dbReference>
<feature type="domain" description="Histidine kinase" evidence="11">
    <location>
        <begin position="499"/>
        <end position="720"/>
    </location>
</feature>
<accession>A0A7C4NTZ4</accession>
<evidence type="ECO:0000256" key="9">
    <source>
        <dbReference type="SAM" id="Coils"/>
    </source>
</evidence>
<dbReference type="PROSITE" id="PS50109">
    <property type="entry name" value="HIS_KIN"/>
    <property type="match status" value="1"/>
</dbReference>
<keyword evidence="8" id="KW-0902">Two-component regulatory system</keyword>
<feature type="domain" description="PAS" evidence="12">
    <location>
        <begin position="360"/>
        <end position="411"/>
    </location>
</feature>
<evidence type="ECO:0000256" key="7">
    <source>
        <dbReference type="ARBA" id="ARBA00022840"/>
    </source>
</evidence>
<dbReference type="EC" id="2.7.13.3" evidence="2"/>
<evidence type="ECO:0000259" key="11">
    <source>
        <dbReference type="PROSITE" id="PS50109"/>
    </source>
</evidence>
<dbReference type="AlphaFoldDB" id="A0A7C4NTZ4"/>
<keyword evidence="9" id="KW-0175">Coiled coil</keyword>
<keyword evidence="7" id="KW-0067">ATP-binding</keyword>
<dbReference type="PRINTS" id="PR00344">
    <property type="entry name" value="BCTRLSENSOR"/>
</dbReference>
<keyword evidence="10" id="KW-0472">Membrane</keyword>
<keyword evidence="3" id="KW-0597">Phosphoprotein</keyword>
<evidence type="ECO:0000313" key="13">
    <source>
        <dbReference type="EMBL" id="HGQ86017.1"/>
    </source>
</evidence>
<evidence type="ECO:0000259" key="12">
    <source>
        <dbReference type="PROSITE" id="PS50112"/>
    </source>
</evidence>
<evidence type="ECO:0000256" key="2">
    <source>
        <dbReference type="ARBA" id="ARBA00012438"/>
    </source>
</evidence>
<evidence type="ECO:0000256" key="10">
    <source>
        <dbReference type="SAM" id="Phobius"/>
    </source>
</evidence>
<organism evidence="13">
    <name type="scientific">Thermodesulfobacterium geofontis</name>
    <dbReference type="NCBI Taxonomy" id="1295609"/>
    <lineage>
        <taxon>Bacteria</taxon>
        <taxon>Pseudomonadati</taxon>
        <taxon>Thermodesulfobacteriota</taxon>
        <taxon>Thermodesulfobacteria</taxon>
        <taxon>Thermodesulfobacteriales</taxon>
        <taxon>Thermodesulfobacteriaceae</taxon>
        <taxon>Thermodesulfobacterium</taxon>
    </lineage>
</organism>
<keyword evidence="6" id="KW-0418">Kinase</keyword>
<dbReference type="InterPro" id="IPR036890">
    <property type="entry name" value="HATPase_C_sf"/>
</dbReference>
<dbReference type="Gene3D" id="3.30.565.10">
    <property type="entry name" value="Histidine kinase-like ATPase, C-terminal domain"/>
    <property type="match status" value="1"/>
</dbReference>
<dbReference type="InterPro" id="IPR003661">
    <property type="entry name" value="HisK_dim/P_dom"/>
</dbReference>
<dbReference type="InterPro" id="IPR003018">
    <property type="entry name" value="GAF"/>
</dbReference>
<evidence type="ECO:0000256" key="6">
    <source>
        <dbReference type="ARBA" id="ARBA00022777"/>
    </source>
</evidence>
<evidence type="ECO:0000256" key="4">
    <source>
        <dbReference type="ARBA" id="ARBA00022679"/>
    </source>
</evidence>
<keyword evidence="10" id="KW-1133">Transmembrane helix</keyword>
<dbReference type="InterPro" id="IPR029016">
    <property type="entry name" value="GAF-like_dom_sf"/>
</dbReference>
<dbReference type="InterPro" id="IPR004358">
    <property type="entry name" value="Sig_transdc_His_kin-like_C"/>
</dbReference>
<dbReference type="SUPFAM" id="SSF55874">
    <property type="entry name" value="ATPase domain of HSP90 chaperone/DNA topoisomerase II/histidine kinase"/>
    <property type="match status" value="1"/>
</dbReference>
<feature type="domain" description="PAS" evidence="12">
    <location>
        <begin position="67"/>
        <end position="138"/>
    </location>
</feature>
<comment type="catalytic activity">
    <reaction evidence="1">
        <text>ATP + protein L-histidine = ADP + protein N-phospho-L-histidine.</text>
        <dbReference type="EC" id="2.7.13.3"/>
    </reaction>
</comment>
<keyword evidence="5" id="KW-0547">Nucleotide-binding</keyword>
<dbReference type="Pfam" id="PF13426">
    <property type="entry name" value="PAS_9"/>
    <property type="match status" value="2"/>
</dbReference>
<dbReference type="InterPro" id="IPR035965">
    <property type="entry name" value="PAS-like_dom_sf"/>
</dbReference>
<evidence type="ECO:0000256" key="5">
    <source>
        <dbReference type="ARBA" id="ARBA00022741"/>
    </source>
</evidence>
<dbReference type="Pfam" id="PF02518">
    <property type="entry name" value="HATPase_c"/>
    <property type="match status" value="1"/>
</dbReference>
<evidence type="ECO:0000256" key="1">
    <source>
        <dbReference type="ARBA" id="ARBA00000085"/>
    </source>
</evidence>
<dbReference type="Pfam" id="PF00512">
    <property type="entry name" value="HisKA"/>
    <property type="match status" value="1"/>
</dbReference>
<dbReference type="SMART" id="SM00387">
    <property type="entry name" value="HATPase_c"/>
    <property type="match status" value="1"/>
</dbReference>
<dbReference type="InterPro" id="IPR036097">
    <property type="entry name" value="HisK_dim/P_sf"/>
</dbReference>
<dbReference type="SUPFAM" id="SSF55781">
    <property type="entry name" value="GAF domain-like"/>
    <property type="match status" value="1"/>
</dbReference>
<feature type="coiled-coil region" evidence="9">
    <location>
        <begin position="54"/>
        <end position="81"/>
    </location>
</feature>
<dbReference type="Gene3D" id="3.30.450.20">
    <property type="entry name" value="PAS domain"/>
    <property type="match status" value="2"/>
</dbReference>
<evidence type="ECO:0000256" key="8">
    <source>
        <dbReference type="ARBA" id="ARBA00023012"/>
    </source>
</evidence>